<sequence length="287" mass="31216">MWQLIVRTGLILVLMAIGGGFLGAVHPVGDSLAAFRMPLCVTAGVLLLLTCRRVWILRIGVPLSVACAWSALPYFAGASLMGQPVLRIYQKNMLWNAQDRSALFADFVSSGADVLTLQEVNARNLASLEVLKDRFPHQLHCDFRFVGGTMVMSRLPIVQTLPCSDGMSAAQVQTPAGPVWVIALHVSWPYPHPQQAHVLRLMSAVAQVEGPVVVAGDFNMAPWGRQIGRLFQQLNVSRITPARGTYALFGFVPLPLDHVHSTLSGELVSVRPKMGADHRGLLVDIGQ</sequence>
<dbReference type="Pfam" id="PF03372">
    <property type="entry name" value="Exo_endo_phos"/>
    <property type="match status" value="1"/>
</dbReference>
<keyword evidence="1" id="KW-1133">Transmembrane helix</keyword>
<accession>A0A037ZID4</accession>
<dbReference type="Proteomes" id="UP000026249">
    <property type="component" value="Unassembled WGS sequence"/>
</dbReference>
<dbReference type="GO" id="GO:0003824">
    <property type="term" value="F:catalytic activity"/>
    <property type="evidence" value="ECO:0007669"/>
    <property type="project" value="InterPro"/>
</dbReference>
<dbReference type="STRING" id="1454373.ACMU_17925"/>
<evidence type="ECO:0000259" key="2">
    <source>
        <dbReference type="Pfam" id="PF03372"/>
    </source>
</evidence>
<evidence type="ECO:0000256" key="1">
    <source>
        <dbReference type="SAM" id="Phobius"/>
    </source>
</evidence>
<dbReference type="InterPro" id="IPR005135">
    <property type="entry name" value="Endo/exonuclease/phosphatase"/>
</dbReference>
<name>A0A037ZID4_9RHOB</name>
<keyword evidence="1" id="KW-0812">Transmembrane</keyword>
<keyword evidence="4" id="KW-1185">Reference proteome</keyword>
<organism evidence="3 4">
    <name type="scientific">Actibacterium mucosum KCTC 23349</name>
    <dbReference type="NCBI Taxonomy" id="1454373"/>
    <lineage>
        <taxon>Bacteria</taxon>
        <taxon>Pseudomonadati</taxon>
        <taxon>Pseudomonadota</taxon>
        <taxon>Alphaproteobacteria</taxon>
        <taxon>Rhodobacterales</taxon>
        <taxon>Roseobacteraceae</taxon>
        <taxon>Actibacterium</taxon>
    </lineage>
</organism>
<dbReference type="EMBL" id="JFKE01000007">
    <property type="protein sequence ID" value="KAJ54585.1"/>
    <property type="molecule type" value="Genomic_DNA"/>
</dbReference>
<dbReference type="AlphaFoldDB" id="A0A037ZID4"/>
<proteinExistence type="predicted"/>
<feature type="transmembrane region" description="Helical" evidence="1">
    <location>
        <begin position="63"/>
        <end position="82"/>
    </location>
</feature>
<comment type="caution">
    <text evidence="3">The sequence shown here is derived from an EMBL/GenBank/DDBJ whole genome shotgun (WGS) entry which is preliminary data.</text>
</comment>
<evidence type="ECO:0000313" key="3">
    <source>
        <dbReference type="EMBL" id="KAJ54585.1"/>
    </source>
</evidence>
<protein>
    <recommendedName>
        <fullName evidence="2">Endonuclease/exonuclease/phosphatase domain-containing protein</fullName>
    </recommendedName>
</protein>
<gene>
    <name evidence="3" type="ORF">ACMU_17925</name>
</gene>
<keyword evidence="1" id="KW-0472">Membrane</keyword>
<dbReference type="Gene3D" id="3.60.10.10">
    <property type="entry name" value="Endonuclease/exonuclease/phosphatase"/>
    <property type="match status" value="1"/>
</dbReference>
<reference evidence="3 4" key="1">
    <citation type="submission" date="2014-03" db="EMBL/GenBank/DDBJ databases">
        <title>Draft Genome Sequence of Actibacterium mucosum KCTC 23349, a Marine Alphaproteobacterium with Complex Ionic Requirements Isolated from Mediterranean Seawater at Malvarrosa Beach, Valencia, Spain.</title>
        <authorList>
            <person name="Arahal D.R."/>
            <person name="Shao Z."/>
            <person name="Lai Q."/>
            <person name="Pujalte M.J."/>
        </authorList>
    </citation>
    <scope>NUCLEOTIDE SEQUENCE [LARGE SCALE GENOMIC DNA]</scope>
    <source>
        <strain evidence="3 4">KCTC 23349</strain>
    </source>
</reference>
<evidence type="ECO:0000313" key="4">
    <source>
        <dbReference type="Proteomes" id="UP000026249"/>
    </source>
</evidence>
<dbReference type="InterPro" id="IPR036691">
    <property type="entry name" value="Endo/exonu/phosph_ase_sf"/>
</dbReference>
<dbReference type="RefSeq" id="WP_035261455.1">
    <property type="nucleotide sequence ID" value="NZ_JFKE01000007.1"/>
</dbReference>
<dbReference type="OrthoDB" id="3808618at2"/>
<dbReference type="SUPFAM" id="SSF56219">
    <property type="entry name" value="DNase I-like"/>
    <property type="match status" value="1"/>
</dbReference>
<feature type="transmembrane region" description="Helical" evidence="1">
    <location>
        <begin position="33"/>
        <end position="51"/>
    </location>
</feature>
<feature type="domain" description="Endonuclease/exonuclease/phosphatase" evidence="2">
    <location>
        <begin position="95"/>
        <end position="259"/>
    </location>
</feature>